<evidence type="ECO:0008006" key="4">
    <source>
        <dbReference type="Google" id="ProtNLM"/>
    </source>
</evidence>
<organism evidence="2 3">
    <name type="scientific">Batillaria attramentaria</name>
    <dbReference type="NCBI Taxonomy" id="370345"/>
    <lineage>
        <taxon>Eukaryota</taxon>
        <taxon>Metazoa</taxon>
        <taxon>Spiralia</taxon>
        <taxon>Lophotrochozoa</taxon>
        <taxon>Mollusca</taxon>
        <taxon>Gastropoda</taxon>
        <taxon>Caenogastropoda</taxon>
        <taxon>Sorbeoconcha</taxon>
        <taxon>Cerithioidea</taxon>
        <taxon>Batillariidae</taxon>
        <taxon>Batillaria</taxon>
    </lineage>
</organism>
<comment type="caution">
    <text evidence="2">The sequence shown here is derived from an EMBL/GenBank/DDBJ whole genome shotgun (WGS) entry which is preliminary data.</text>
</comment>
<dbReference type="Proteomes" id="UP001519460">
    <property type="component" value="Unassembled WGS sequence"/>
</dbReference>
<gene>
    <name evidence="2" type="ORF">BaRGS_00023140</name>
</gene>
<evidence type="ECO:0000313" key="3">
    <source>
        <dbReference type="Proteomes" id="UP001519460"/>
    </source>
</evidence>
<keyword evidence="3" id="KW-1185">Reference proteome</keyword>
<reference evidence="2 3" key="1">
    <citation type="journal article" date="2023" name="Sci. Data">
        <title>Genome assembly of the Korean intertidal mud-creeper Batillaria attramentaria.</title>
        <authorList>
            <person name="Patra A.K."/>
            <person name="Ho P.T."/>
            <person name="Jun S."/>
            <person name="Lee S.J."/>
            <person name="Kim Y."/>
            <person name="Won Y.J."/>
        </authorList>
    </citation>
    <scope>NUCLEOTIDE SEQUENCE [LARGE SCALE GENOMIC DNA]</scope>
    <source>
        <strain evidence="2">Wonlab-2016</strain>
    </source>
</reference>
<sequence length="252" mass="28095">MTSPGPPPSPLSFQTIVEKVEEEERAAEETARCPPSPLAHYYSSLTLSDRYAWPTFLGDWACADSCQPRRVSTGCLDESREEGEGEEGRALHRQLQESYAKDDLAVGRTTFTHAAPPLRHRDAFDIRHVTVRKRNSVCDIEFRFPLLPTVCDSAFGACDSLPAARLQRPFDLPLSPSGSCTPSVSARTSQGSIPDWEVVARRHSCVHVSGQEWVFFICLFVFVSLCLGISIHNFVFILLGLQTMYYLLLSLV</sequence>
<dbReference type="EMBL" id="JACVVK020000191">
    <property type="protein sequence ID" value="KAK7485691.1"/>
    <property type="molecule type" value="Genomic_DNA"/>
</dbReference>
<evidence type="ECO:0000313" key="2">
    <source>
        <dbReference type="EMBL" id="KAK7485691.1"/>
    </source>
</evidence>
<accession>A0ABD0KF95</accession>
<name>A0ABD0KF95_9CAEN</name>
<proteinExistence type="predicted"/>
<keyword evidence="1" id="KW-0472">Membrane</keyword>
<protein>
    <recommendedName>
        <fullName evidence="4">Transmembrane protein</fullName>
    </recommendedName>
</protein>
<keyword evidence="1" id="KW-0812">Transmembrane</keyword>
<keyword evidence="1" id="KW-1133">Transmembrane helix</keyword>
<evidence type="ECO:0000256" key="1">
    <source>
        <dbReference type="SAM" id="Phobius"/>
    </source>
</evidence>
<dbReference type="AlphaFoldDB" id="A0ABD0KF95"/>
<feature type="transmembrane region" description="Helical" evidence="1">
    <location>
        <begin position="213"/>
        <end position="241"/>
    </location>
</feature>